<accession>A0A2J7TKW4</accession>
<comment type="caution">
    <text evidence="13">The sequence shown here is derived from an EMBL/GenBank/DDBJ whole genome shotgun (WGS) entry which is preliminary data.</text>
</comment>
<dbReference type="SMART" id="SM00155">
    <property type="entry name" value="PLDc"/>
    <property type="match status" value="2"/>
</dbReference>
<comment type="subcellular location">
    <subcellularLocation>
        <location evidence="3">Cell membrane</location>
        <topology evidence="3">Multi-pass membrane protein</topology>
    </subcellularLocation>
    <subcellularLocation>
        <location evidence="2">Secreted</location>
    </subcellularLocation>
</comment>
<evidence type="ECO:0000256" key="6">
    <source>
        <dbReference type="ARBA" id="ARBA00022525"/>
    </source>
</evidence>
<dbReference type="GO" id="GO:0005886">
    <property type="term" value="C:plasma membrane"/>
    <property type="evidence" value="ECO:0007669"/>
    <property type="project" value="UniProtKB-SubCell"/>
</dbReference>
<gene>
    <name evidence="13" type="ORF">CR492_00190</name>
</gene>
<evidence type="ECO:0000256" key="7">
    <source>
        <dbReference type="ARBA" id="ARBA00022692"/>
    </source>
</evidence>
<dbReference type="PANTHER" id="PTHR21248:SF22">
    <property type="entry name" value="PHOSPHOLIPASE D"/>
    <property type="match status" value="1"/>
</dbReference>
<dbReference type="InterPro" id="IPR025202">
    <property type="entry name" value="PLD-like_dom"/>
</dbReference>
<evidence type="ECO:0000256" key="11">
    <source>
        <dbReference type="SAM" id="Phobius"/>
    </source>
</evidence>
<feature type="domain" description="PLD phosphodiesterase" evidence="12">
    <location>
        <begin position="375"/>
        <end position="402"/>
    </location>
</feature>
<dbReference type="Proteomes" id="UP000236286">
    <property type="component" value="Unassembled WGS sequence"/>
</dbReference>
<evidence type="ECO:0000256" key="4">
    <source>
        <dbReference type="ARBA" id="ARBA00018392"/>
    </source>
</evidence>
<evidence type="ECO:0000256" key="2">
    <source>
        <dbReference type="ARBA" id="ARBA00004613"/>
    </source>
</evidence>
<evidence type="ECO:0000313" key="13">
    <source>
        <dbReference type="EMBL" id="PNG27408.1"/>
    </source>
</evidence>
<name>A0A2J7TKW4_METSI</name>
<keyword evidence="7 11" id="KW-0812">Transmembrane</keyword>
<dbReference type="EMBL" id="PDZR01000001">
    <property type="protein sequence ID" value="PNG27408.1"/>
    <property type="molecule type" value="Genomic_DNA"/>
</dbReference>
<organism evidence="13 14">
    <name type="scientific">Methylocella silvestris</name>
    <dbReference type="NCBI Taxonomy" id="199596"/>
    <lineage>
        <taxon>Bacteria</taxon>
        <taxon>Pseudomonadati</taxon>
        <taxon>Pseudomonadota</taxon>
        <taxon>Alphaproteobacteria</taxon>
        <taxon>Hyphomicrobiales</taxon>
        <taxon>Beijerinckiaceae</taxon>
        <taxon>Methylocella</taxon>
    </lineage>
</organism>
<feature type="transmembrane region" description="Helical" evidence="11">
    <location>
        <begin position="6"/>
        <end position="26"/>
    </location>
</feature>
<comment type="function">
    <text evidence="1">Could be a virulence factor.</text>
</comment>
<dbReference type="OrthoDB" id="9762009at2"/>
<dbReference type="Pfam" id="PF13091">
    <property type="entry name" value="PLDc_2"/>
    <property type="match status" value="2"/>
</dbReference>
<evidence type="ECO:0000256" key="5">
    <source>
        <dbReference type="ARBA" id="ARBA00022475"/>
    </source>
</evidence>
<feature type="domain" description="PLD phosphodiesterase" evidence="12">
    <location>
        <begin position="201"/>
        <end position="228"/>
    </location>
</feature>
<sequence length="458" mass="48728">MLGSVIASHLAMIVGVVMTIVIVPKLARQRRSAASTTAWLMAVLLIPWVGIPAYLLFGGRKLGADLMLKPPLANAAPTVKLPPGDAGADLLLQSYGLPPARGGNKFALCADGVEIYRDFIAVIESANRRIHMASFILHTDKVGTPIIEALAQRARCGVEVKLLLDGFGSFSTSKRALDPLLRAGGEAAFFLPVGLKTFTRTNLRNHRKMLIADDSRAIAGGANVATDYMGPEPDPKRWRDLSFLIEGPAVRDYASIFAADWRFVTGCAVDPPPHPAAAAGEAVVQIAASGPDVPGDPVYAAIVSAAFSARWRLWIVTPYFIPPDGLAGALALAAHRGVDVRIYVPDPSNHFIADLARGQPLRDAAAAGVNVIRFVGGMVHAKILVVDDGLAMVGSVNIDPRSLFLNFEANAVVYSQAEVAAVAIWIESLRDETQKGVPPVSAFRDAIEGFARTLDPLL</sequence>
<keyword evidence="6" id="KW-0964">Secreted</keyword>
<dbReference type="PROSITE" id="PS50035">
    <property type="entry name" value="PLD"/>
    <property type="match status" value="2"/>
</dbReference>
<keyword evidence="5" id="KW-1003">Cell membrane</keyword>
<dbReference type="AlphaFoldDB" id="A0A2J7TKW4"/>
<reference evidence="13 14" key="1">
    <citation type="submission" date="2017-10" db="EMBL/GenBank/DDBJ databases">
        <title>Genome announcement of Methylocella silvestris TVC from permafrost.</title>
        <authorList>
            <person name="Wang J."/>
            <person name="Geng K."/>
            <person name="Ul-Haque F."/>
            <person name="Crombie A.T."/>
            <person name="Street L.E."/>
            <person name="Wookey P.A."/>
            <person name="Murrell J.C."/>
            <person name="Pratscher J."/>
        </authorList>
    </citation>
    <scope>NUCLEOTIDE SEQUENCE [LARGE SCALE GENOMIC DNA]</scope>
    <source>
        <strain evidence="13 14">TVC</strain>
    </source>
</reference>
<evidence type="ECO:0000313" key="14">
    <source>
        <dbReference type="Proteomes" id="UP000236286"/>
    </source>
</evidence>
<dbReference type="CDD" id="cd09156">
    <property type="entry name" value="PLDc_CLS_unchar1_1"/>
    <property type="match status" value="1"/>
</dbReference>
<dbReference type="GO" id="GO:0032049">
    <property type="term" value="P:cardiolipin biosynthetic process"/>
    <property type="evidence" value="ECO:0007669"/>
    <property type="project" value="UniProtKB-ARBA"/>
</dbReference>
<evidence type="ECO:0000256" key="10">
    <source>
        <dbReference type="ARBA" id="ARBA00029594"/>
    </source>
</evidence>
<dbReference type="GO" id="GO:0005576">
    <property type="term" value="C:extracellular region"/>
    <property type="evidence" value="ECO:0007669"/>
    <property type="project" value="UniProtKB-SubCell"/>
</dbReference>
<dbReference type="Gene3D" id="3.30.870.10">
    <property type="entry name" value="Endonuclease Chain A"/>
    <property type="match status" value="2"/>
</dbReference>
<evidence type="ECO:0000256" key="8">
    <source>
        <dbReference type="ARBA" id="ARBA00022989"/>
    </source>
</evidence>
<dbReference type="PANTHER" id="PTHR21248">
    <property type="entry name" value="CARDIOLIPIN SYNTHASE"/>
    <property type="match status" value="1"/>
</dbReference>
<protein>
    <recommendedName>
        <fullName evidence="4">Phospholipase D</fullName>
    </recommendedName>
    <alternativeName>
        <fullName evidence="10">Choline phosphatase</fullName>
    </alternativeName>
</protein>
<evidence type="ECO:0000256" key="9">
    <source>
        <dbReference type="ARBA" id="ARBA00023136"/>
    </source>
</evidence>
<evidence type="ECO:0000259" key="12">
    <source>
        <dbReference type="PROSITE" id="PS50035"/>
    </source>
</evidence>
<dbReference type="CDD" id="cd09162">
    <property type="entry name" value="PLDc_CLS_unchar1_2"/>
    <property type="match status" value="1"/>
</dbReference>
<evidence type="ECO:0000256" key="1">
    <source>
        <dbReference type="ARBA" id="ARBA00003145"/>
    </source>
</evidence>
<dbReference type="Pfam" id="PF13396">
    <property type="entry name" value="PLDc_N"/>
    <property type="match status" value="1"/>
</dbReference>
<dbReference type="SUPFAM" id="SSF56024">
    <property type="entry name" value="Phospholipase D/nuclease"/>
    <property type="match status" value="2"/>
</dbReference>
<dbReference type="InterPro" id="IPR001736">
    <property type="entry name" value="PLipase_D/transphosphatidylase"/>
</dbReference>
<proteinExistence type="predicted"/>
<evidence type="ECO:0000256" key="3">
    <source>
        <dbReference type="ARBA" id="ARBA00004651"/>
    </source>
</evidence>
<dbReference type="GO" id="GO:0030572">
    <property type="term" value="F:phosphatidyltransferase activity"/>
    <property type="evidence" value="ECO:0007669"/>
    <property type="project" value="UniProtKB-ARBA"/>
</dbReference>
<keyword evidence="9 11" id="KW-0472">Membrane</keyword>
<keyword evidence="8 11" id="KW-1133">Transmembrane helix</keyword>
<feature type="transmembrane region" description="Helical" evidence="11">
    <location>
        <begin position="38"/>
        <end position="57"/>
    </location>
</feature>
<dbReference type="InterPro" id="IPR027379">
    <property type="entry name" value="CLS_N"/>
</dbReference>
<dbReference type="RefSeq" id="WP_102841717.1">
    <property type="nucleotide sequence ID" value="NZ_PDZR01000001.1"/>
</dbReference>